<keyword evidence="3" id="KW-1185">Reference proteome</keyword>
<dbReference type="InterPro" id="IPR001202">
    <property type="entry name" value="WW_dom"/>
</dbReference>
<evidence type="ECO:0000313" key="2">
    <source>
        <dbReference type="EMBL" id="OQR84142.1"/>
    </source>
</evidence>
<dbReference type="InterPro" id="IPR036020">
    <property type="entry name" value="WW_dom_sf"/>
</dbReference>
<dbReference type="SMART" id="SM00456">
    <property type="entry name" value="WW"/>
    <property type="match status" value="1"/>
</dbReference>
<dbReference type="Proteomes" id="UP000243579">
    <property type="component" value="Unassembled WGS sequence"/>
</dbReference>
<dbReference type="AlphaFoldDB" id="A0A1V9YEL8"/>
<proteinExistence type="predicted"/>
<feature type="domain" description="WW" evidence="1">
    <location>
        <begin position="392"/>
        <end position="426"/>
    </location>
</feature>
<dbReference type="OrthoDB" id="65155at2759"/>
<evidence type="ECO:0000259" key="1">
    <source>
        <dbReference type="PROSITE" id="PS50020"/>
    </source>
</evidence>
<accession>A0A1V9YEL8</accession>
<name>A0A1V9YEL8_ACHHY</name>
<reference evidence="2 3" key="1">
    <citation type="journal article" date="2014" name="Genome Biol. Evol.">
        <title>The secreted proteins of Achlya hypogyna and Thraustotheca clavata identify the ancestral oomycete secretome and reveal gene acquisitions by horizontal gene transfer.</title>
        <authorList>
            <person name="Misner I."/>
            <person name="Blouin N."/>
            <person name="Leonard G."/>
            <person name="Richards T.A."/>
            <person name="Lane C.E."/>
        </authorList>
    </citation>
    <scope>NUCLEOTIDE SEQUENCE [LARGE SCALE GENOMIC DNA]</scope>
    <source>
        <strain evidence="2 3">ATCC 48635</strain>
    </source>
</reference>
<evidence type="ECO:0000313" key="3">
    <source>
        <dbReference type="Proteomes" id="UP000243579"/>
    </source>
</evidence>
<comment type="caution">
    <text evidence="2">The sequence shown here is derived from an EMBL/GenBank/DDBJ whole genome shotgun (WGS) entry which is preliminary data.</text>
</comment>
<dbReference type="PROSITE" id="PS01159">
    <property type="entry name" value="WW_DOMAIN_1"/>
    <property type="match status" value="1"/>
</dbReference>
<dbReference type="PROSITE" id="PS50020">
    <property type="entry name" value="WW_DOMAIN_2"/>
    <property type="match status" value="1"/>
</dbReference>
<organism evidence="2 3">
    <name type="scientific">Achlya hypogyna</name>
    <name type="common">Oomycete</name>
    <name type="synonym">Protoachlya hypogyna</name>
    <dbReference type="NCBI Taxonomy" id="1202772"/>
    <lineage>
        <taxon>Eukaryota</taxon>
        <taxon>Sar</taxon>
        <taxon>Stramenopiles</taxon>
        <taxon>Oomycota</taxon>
        <taxon>Saprolegniomycetes</taxon>
        <taxon>Saprolegniales</taxon>
        <taxon>Achlyaceae</taxon>
        <taxon>Achlya</taxon>
    </lineage>
</organism>
<dbReference type="SUPFAM" id="SSF51045">
    <property type="entry name" value="WW domain"/>
    <property type="match status" value="1"/>
</dbReference>
<sequence>MTGMAEVVYEAGEFVRQETLAGATVEVLSDAGAMQTGVVKQFDAALACCLVRYATGGKEWLDLSKRGFKLLVEVRAESSVPWYADGGQLELYSPDDTFQGGAVICSYETNRVRLYSETRGAFDIDPTVTAHKVVLHGLHGGAQVPAGQCIEVYSSVLGAFRVGHLMKRAVKGALVPVRFQHATGLEWVDLSAQTFKLVRFPGERQLPVPVSPRPFTFPRLGVGTAVEVFDRGVYCKRTVLAAAAAPHVYEVRDTTTLAPSLLDVASATCKVRVQAGMDLILLSGYAVEVYIKAARRVDVGFVCGGDNALHMLHVRFDGSRADWLHVATTKLKIRLPNDAPPLRRGKSATEVLASPPRPSLLRRAMSLTRVLSRTPLALARRKSTSSSNNNQDPVTVAWKMQIDPTTHRTYYVHIPSGTNQWTPPPGVDPTTLEWLEPEPYEIEADVSPITIPVGALEAVRHSRRCAYDQG</sequence>
<dbReference type="CDD" id="cd00201">
    <property type="entry name" value="WW"/>
    <property type="match status" value="1"/>
</dbReference>
<gene>
    <name evidence="2" type="ORF">ACHHYP_13845</name>
</gene>
<protein>
    <recommendedName>
        <fullName evidence="1">WW domain-containing protein</fullName>
    </recommendedName>
</protein>
<dbReference type="EMBL" id="JNBR01001929">
    <property type="protein sequence ID" value="OQR84142.1"/>
    <property type="molecule type" value="Genomic_DNA"/>
</dbReference>